<keyword evidence="3" id="KW-1185">Reference proteome</keyword>
<dbReference type="AlphaFoldDB" id="A0A1V3C424"/>
<accession>A0A1V3C424</accession>
<dbReference type="PANTHER" id="PTHR42941:SF1">
    <property type="entry name" value="SLL1037 PROTEIN"/>
    <property type="match status" value="1"/>
</dbReference>
<dbReference type="OrthoDB" id="5582316at2"/>
<protein>
    <submittedName>
        <fullName evidence="2">C4-dicarboxylate ABC transporter substrate-binding protein</fullName>
    </submittedName>
</protein>
<organism evidence="2 3">
    <name type="scientific">Nocardiopsis sinuspersici</name>
    <dbReference type="NCBI Taxonomy" id="501010"/>
    <lineage>
        <taxon>Bacteria</taxon>
        <taxon>Bacillati</taxon>
        <taxon>Actinomycetota</taxon>
        <taxon>Actinomycetes</taxon>
        <taxon>Streptosporangiales</taxon>
        <taxon>Nocardiopsidaceae</taxon>
        <taxon>Nocardiopsis</taxon>
    </lineage>
</organism>
<comment type="caution">
    <text evidence="2">The sequence shown here is derived from an EMBL/GenBank/DDBJ whole genome shotgun (WGS) entry which is preliminary data.</text>
</comment>
<sequence length="342" mass="35666">MRRPTLSLAAIPLSTLLLTSCAQPAETGGGEEAGVGGGPAQNQLSIVTGGTAGVYYPIGGALSGIIGDHLEGQTASVESTGASVENIRLLDSGSGHLGIVQGDAADQAATGMADFEGAPVQTYSLAVLYPNVFHAVTLDSIARDQGFECFSDVVGTRYSIGDVGSGNEATTRQVFESLGIAETDVEADQLGYAETASALKNNQLDAGSWVVGEGHAGITELGTTDDVHLIPMCDEERSAVVDGYGGYTEHVIEAGTYPGVDEDVPTIAVWNALVVTGGFNEDQAYDITSAMFEHIDQVVDVYDPGEEYLVPETILNSPVPVHPGALRFYEEQGVEIPEDLRP</sequence>
<reference evidence="3" key="1">
    <citation type="submission" date="2016-08" db="EMBL/GenBank/DDBJ databases">
        <authorList>
            <person name="Tokovenko B."/>
            <person name="Kalinowski J."/>
        </authorList>
    </citation>
    <scope>NUCLEOTIDE SEQUENCE [LARGE SCALE GENOMIC DNA]</scope>
    <source>
        <strain evidence="3">UTMC102</strain>
    </source>
</reference>
<dbReference type="NCBIfam" id="TIGR02122">
    <property type="entry name" value="TRAP_TAXI"/>
    <property type="match status" value="1"/>
</dbReference>
<dbReference type="SUPFAM" id="SSF53850">
    <property type="entry name" value="Periplasmic binding protein-like II"/>
    <property type="match status" value="1"/>
</dbReference>
<proteinExistence type="predicted"/>
<evidence type="ECO:0000256" key="1">
    <source>
        <dbReference type="SAM" id="SignalP"/>
    </source>
</evidence>
<dbReference type="EMBL" id="MCOK01000001">
    <property type="protein sequence ID" value="OOC55537.1"/>
    <property type="molecule type" value="Genomic_DNA"/>
</dbReference>
<name>A0A1V3C424_9ACTN</name>
<keyword evidence="1" id="KW-0732">Signal</keyword>
<feature type="chain" id="PRO_5012685841" evidence="1">
    <location>
        <begin position="25"/>
        <end position="342"/>
    </location>
</feature>
<evidence type="ECO:0000313" key="3">
    <source>
        <dbReference type="Proteomes" id="UP000189004"/>
    </source>
</evidence>
<dbReference type="PROSITE" id="PS51257">
    <property type="entry name" value="PROKAR_LIPOPROTEIN"/>
    <property type="match status" value="1"/>
</dbReference>
<dbReference type="Gene3D" id="3.40.190.10">
    <property type="entry name" value="Periplasmic binding protein-like II"/>
    <property type="match status" value="2"/>
</dbReference>
<dbReference type="PANTHER" id="PTHR42941">
    <property type="entry name" value="SLL1037 PROTEIN"/>
    <property type="match status" value="1"/>
</dbReference>
<gene>
    <name evidence="2" type="ORF">NOSIN_18345</name>
</gene>
<feature type="signal peptide" evidence="1">
    <location>
        <begin position="1"/>
        <end position="24"/>
    </location>
</feature>
<dbReference type="Pfam" id="PF16868">
    <property type="entry name" value="NMT1_3"/>
    <property type="match status" value="1"/>
</dbReference>
<dbReference type="CDD" id="cd13520">
    <property type="entry name" value="PBP2_TAXI_TRAP"/>
    <property type="match status" value="1"/>
</dbReference>
<dbReference type="InterPro" id="IPR011852">
    <property type="entry name" value="TRAP_TAXI"/>
</dbReference>
<dbReference type="Proteomes" id="UP000189004">
    <property type="component" value="Unassembled WGS sequence"/>
</dbReference>
<evidence type="ECO:0000313" key="2">
    <source>
        <dbReference type="EMBL" id="OOC55537.1"/>
    </source>
</evidence>
<dbReference type="STRING" id="501010.NOSIN_18345"/>
<dbReference type="RefSeq" id="WP_077691967.1">
    <property type="nucleotide sequence ID" value="NZ_MCOK01000001.1"/>
</dbReference>